<dbReference type="PIRSF" id="PIRSF001563">
    <property type="entry name" value="Folylpolyglu_synth"/>
    <property type="match status" value="1"/>
</dbReference>
<evidence type="ECO:0000259" key="12">
    <source>
        <dbReference type="Pfam" id="PF02875"/>
    </source>
</evidence>
<dbReference type="GO" id="GO:0005737">
    <property type="term" value="C:cytoplasm"/>
    <property type="evidence" value="ECO:0007669"/>
    <property type="project" value="TreeGrafter"/>
</dbReference>
<reference evidence="14" key="1">
    <citation type="submission" date="2021-10" db="EMBL/GenBank/DDBJ databases">
        <title>Anaerobic single-cell dispensing facilitates the cultivation of human gut bacteria.</title>
        <authorList>
            <person name="Afrizal A."/>
        </authorList>
    </citation>
    <scope>NUCLEOTIDE SEQUENCE</scope>
    <source>
        <strain evidence="14">CLA-AA-H204</strain>
    </source>
</reference>
<evidence type="ECO:0000256" key="1">
    <source>
        <dbReference type="ARBA" id="ARBA00001946"/>
    </source>
</evidence>
<feature type="domain" description="Mur ligase C-terminal" evidence="12">
    <location>
        <begin position="298"/>
        <end position="418"/>
    </location>
</feature>
<dbReference type="Pfam" id="PF08245">
    <property type="entry name" value="Mur_ligase_M"/>
    <property type="match status" value="1"/>
</dbReference>
<dbReference type="InterPro" id="IPR018109">
    <property type="entry name" value="Folylpolyglutamate_synth_CS"/>
</dbReference>
<evidence type="ECO:0000313" key="15">
    <source>
        <dbReference type="Proteomes" id="UP001198893"/>
    </source>
</evidence>
<dbReference type="EC" id="6.3.2.17" evidence="3"/>
<comment type="caution">
    <text evidence="14">The sequence shown here is derived from an EMBL/GenBank/DDBJ whole genome shotgun (WGS) entry which is preliminary data.</text>
</comment>
<comment type="catalytic activity">
    <reaction evidence="10">
        <text>(6S)-5,6,7,8-tetrahydrofolyl-(gamma-L-Glu)(n) + L-glutamate + ATP = (6S)-5,6,7,8-tetrahydrofolyl-(gamma-L-Glu)(n+1) + ADP + phosphate + H(+)</text>
        <dbReference type="Rhea" id="RHEA:10580"/>
        <dbReference type="Rhea" id="RHEA-COMP:14738"/>
        <dbReference type="Rhea" id="RHEA-COMP:14740"/>
        <dbReference type="ChEBI" id="CHEBI:15378"/>
        <dbReference type="ChEBI" id="CHEBI:29985"/>
        <dbReference type="ChEBI" id="CHEBI:30616"/>
        <dbReference type="ChEBI" id="CHEBI:43474"/>
        <dbReference type="ChEBI" id="CHEBI:141005"/>
        <dbReference type="ChEBI" id="CHEBI:456216"/>
        <dbReference type="EC" id="6.3.2.17"/>
    </reaction>
</comment>
<comment type="similarity">
    <text evidence="2 11">Belongs to the folylpolyglutamate synthase family.</text>
</comment>
<evidence type="ECO:0000256" key="9">
    <source>
        <dbReference type="ARBA" id="ARBA00030592"/>
    </source>
</evidence>
<dbReference type="PANTHER" id="PTHR11136:SF0">
    <property type="entry name" value="DIHYDROFOLATE SYNTHETASE-RELATED"/>
    <property type="match status" value="1"/>
</dbReference>
<evidence type="ECO:0000256" key="8">
    <source>
        <dbReference type="ARBA" id="ARBA00022842"/>
    </source>
</evidence>
<evidence type="ECO:0000256" key="7">
    <source>
        <dbReference type="ARBA" id="ARBA00022840"/>
    </source>
</evidence>
<keyword evidence="5" id="KW-0479">Metal-binding</keyword>
<dbReference type="Pfam" id="PF02875">
    <property type="entry name" value="Mur_ligase_C"/>
    <property type="match status" value="1"/>
</dbReference>
<dbReference type="GO" id="GO:0008841">
    <property type="term" value="F:dihydrofolate synthase activity"/>
    <property type="evidence" value="ECO:0007669"/>
    <property type="project" value="TreeGrafter"/>
</dbReference>
<keyword evidence="4 11" id="KW-0436">Ligase</keyword>
<dbReference type="InterPro" id="IPR004101">
    <property type="entry name" value="Mur_ligase_C"/>
</dbReference>
<dbReference type="InterPro" id="IPR036615">
    <property type="entry name" value="Mur_ligase_C_dom_sf"/>
</dbReference>
<dbReference type="InterPro" id="IPR036565">
    <property type="entry name" value="Mur-like_cat_sf"/>
</dbReference>
<evidence type="ECO:0000313" key="14">
    <source>
        <dbReference type="EMBL" id="MCC2240742.1"/>
    </source>
</evidence>
<dbReference type="GO" id="GO:0046872">
    <property type="term" value="F:metal ion binding"/>
    <property type="evidence" value="ECO:0007669"/>
    <property type="project" value="UniProtKB-KW"/>
</dbReference>
<evidence type="ECO:0000256" key="6">
    <source>
        <dbReference type="ARBA" id="ARBA00022741"/>
    </source>
</evidence>
<evidence type="ECO:0000256" key="2">
    <source>
        <dbReference type="ARBA" id="ARBA00008276"/>
    </source>
</evidence>
<dbReference type="PANTHER" id="PTHR11136">
    <property type="entry name" value="FOLYLPOLYGLUTAMATE SYNTHASE-RELATED"/>
    <property type="match status" value="1"/>
</dbReference>
<evidence type="ECO:0000256" key="4">
    <source>
        <dbReference type="ARBA" id="ARBA00022598"/>
    </source>
</evidence>
<evidence type="ECO:0000256" key="5">
    <source>
        <dbReference type="ARBA" id="ARBA00022723"/>
    </source>
</evidence>
<dbReference type="EMBL" id="JAJEQW010000001">
    <property type="protein sequence ID" value="MCC2240742.1"/>
    <property type="molecule type" value="Genomic_DNA"/>
</dbReference>
<dbReference type="SUPFAM" id="SSF53244">
    <property type="entry name" value="MurD-like peptide ligases, peptide-binding domain"/>
    <property type="match status" value="1"/>
</dbReference>
<keyword evidence="6 11" id="KW-0547">Nucleotide-binding</keyword>
<evidence type="ECO:0000256" key="11">
    <source>
        <dbReference type="PIRNR" id="PIRNR001563"/>
    </source>
</evidence>
<feature type="domain" description="Mur ligase central" evidence="13">
    <location>
        <begin position="86"/>
        <end position="270"/>
    </location>
</feature>
<dbReference type="PROSITE" id="PS01012">
    <property type="entry name" value="FOLYLPOLYGLU_SYNT_2"/>
    <property type="match status" value="1"/>
</dbReference>
<sequence length="440" mass="48654">MTYQQALAFVEETKKYGSILGLDSIRALMKELGDVQEDLSIIHIAGTNGKGSVGAILQAVLEEAGLKVGRYSSPAVFSYREIWQINGKAVSEEAYAALMENVKTACLTLTEKGLPHPTSFEVETAAAFLYFKEEACDVVLLETGMGGREDATNLITHPICSVITSISMDHMQFLGNTLSEIASAKAGIIKENCPVVSAWQEDAVKEVLVKEAERLKAQLYQPKKDVIRNLLYDMNGMQFDYVREDNSQWKIRLPLTGAYQAANAACALKVIEVLKEKTFPQLTLSVIQNGFQKVCWNGRFERVLEEPLCILDGAHNEGAALQLAKTLENCFTNRKITYIIGVLADKAHEKILKIMRPYSETVYAVTPHNGRALPAEKLAEEAKAAGYQTVITEPLIEDAVRHAIAESSREDVVLIFGSLSYLAEAKQAVIQYREGQKNDR</sequence>
<dbReference type="Gene3D" id="3.40.1190.10">
    <property type="entry name" value="Mur-like, catalytic domain"/>
    <property type="match status" value="1"/>
</dbReference>
<accession>A0AAW4WCS0</accession>
<dbReference type="InterPro" id="IPR001645">
    <property type="entry name" value="Folylpolyglutamate_synth"/>
</dbReference>
<comment type="cofactor">
    <cofactor evidence="1">
        <name>Mg(2+)</name>
        <dbReference type="ChEBI" id="CHEBI:18420"/>
    </cofactor>
</comment>
<gene>
    <name evidence="14" type="ORF">LKD47_00300</name>
</gene>
<dbReference type="RefSeq" id="WP_227709359.1">
    <property type="nucleotide sequence ID" value="NZ_JAJEQW010000001.1"/>
</dbReference>
<dbReference type="Proteomes" id="UP001198893">
    <property type="component" value="Unassembled WGS sequence"/>
</dbReference>
<evidence type="ECO:0000259" key="13">
    <source>
        <dbReference type="Pfam" id="PF08245"/>
    </source>
</evidence>
<name>A0AAW4WCS0_9FIRM</name>
<keyword evidence="8" id="KW-0460">Magnesium</keyword>
<dbReference type="SUPFAM" id="SSF53623">
    <property type="entry name" value="MurD-like peptide ligases, catalytic domain"/>
    <property type="match status" value="1"/>
</dbReference>
<evidence type="ECO:0000256" key="3">
    <source>
        <dbReference type="ARBA" id="ARBA00013025"/>
    </source>
</evidence>
<dbReference type="AlphaFoldDB" id="A0AAW4WCS0"/>
<organism evidence="14 15">
    <name type="scientific">Roseburia amylophila</name>
    <dbReference type="NCBI Taxonomy" id="2981794"/>
    <lineage>
        <taxon>Bacteria</taxon>
        <taxon>Bacillati</taxon>
        <taxon>Bacillota</taxon>
        <taxon>Clostridia</taxon>
        <taxon>Lachnospirales</taxon>
        <taxon>Lachnospiraceae</taxon>
        <taxon>Roseburia</taxon>
    </lineage>
</organism>
<dbReference type="FunFam" id="3.40.1190.10:FF:000011">
    <property type="entry name" value="Folylpolyglutamate synthase/dihydrofolate synthase"/>
    <property type="match status" value="1"/>
</dbReference>
<dbReference type="Gene3D" id="3.90.190.20">
    <property type="entry name" value="Mur ligase, C-terminal domain"/>
    <property type="match status" value="1"/>
</dbReference>
<dbReference type="GO" id="GO:0005524">
    <property type="term" value="F:ATP binding"/>
    <property type="evidence" value="ECO:0007669"/>
    <property type="project" value="UniProtKB-KW"/>
</dbReference>
<evidence type="ECO:0000256" key="10">
    <source>
        <dbReference type="ARBA" id="ARBA00047493"/>
    </source>
</evidence>
<proteinExistence type="inferred from homology"/>
<dbReference type="GO" id="GO:0004326">
    <property type="term" value="F:tetrahydrofolylpolyglutamate synthase activity"/>
    <property type="evidence" value="ECO:0007669"/>
    <property type="project" value="UniProtKB-EC"/>
</dbReference>
<protein>
    <recommendedName>
        <fullName evidence="3">tetrahydrofolate synthase</fullName>
        <ecNumber evidence="3">6.3.2.17</ecNumber>
    </recommendedName>
    <alternativeName>
        <fullName evidence="9">Tetrahydrofolylpolyglutamate synthase</fullName>
    </alternativeName>
</protein>
<keyword evidence="7 11" id="KW-0067">ATP-binding</keyword>
<dbReference type="InterPro" id="IPR013221">
    <property type="entry name" value="Mur_ligase_cen"/>
</dbReference>
<dbReference type="NCBIfam" id="TIGR01499">
    <property type="entry name" value="folC"/>
    <property type="match status" value="1"/>
</dbReference>